<gene>
    <name evidence="1" type="ORF">CEUSTIGMA_g5825.t1</name>
</gene>
<proteinExistence type="predicted"/>
<organism evidence="1 2">
    <name type="scientific">Chlamydomonas eustigma</name>
    <dbReference type="NCBI Taxonomy" id="1157962"/>
    <lineage>
        <taxon>Eukaryota</taxon>
        <taxon>Viridiplantae</taxon>
        <taxon>Chlorophyta</taxon>
        <taxon>core chlorophytes</taxon>
        <taxon>Chlorophyceae</taxon>
        <taxon>CS clade</taxon>
        <taxon>Chlamydomonadales</taxon>
        <taxon>Chlamydomonadaceae</taxon>
        <taxon>Chlamydomonas</taxon>
    </lineage>
</organism>
<comment type="caution">
    <text evidence="1">The sequence shown here is derived from an EMBL/GenBank/DDBJ whole genome shotgun (WGS) entry which is preliminary data.</text>
</comment>
<keyword evidence="2" id="KW-1185">Reference proteome</keyword>
<dbReference type="Proteomes" id="UP000232323">
    <property type="component" value="Unassembled WGS sequence"/>
</dbReference>
<evidence type="ECO:0000313" key="1">
    <source>
        <dbReference type="EMBL" id="GAX78383.1"/>
    </source>
</evidence>
<reference evidence="1 2" key="1">
    <citation type="submission" date="2017-08" db="EMBL/GenBank/DDBJ databases">
        <title>Acidophilic green algal genome provides insights into adaptation to an acidic environment.</title>
        <authorList>
            <person name="Hirooka S."/>
            <person name="Hirose Y."/>
            <person name="Kanesaki Y."/>
            <person name="Higuchi S."/>
            <person name="Fujiwara T."/>
            <person name="Onuma R."/>
            <person name="Era A."/>
            <person name="Ohbayashi R."/>
            <person name="Uzuka A."/>
            <person name="Nozaki H."/>
            <person name="Yoshikawa H."/>
            <person name="Miyagishima S.Y."/>
        </authorList>
    </citation>
    <scope>NUCLEOTIDE SEQUENCE [LARGE SCALE GENOMIC DNA]</scope>
    <source>
        <strain evidence="1 2">NIES-2499</strain>
    </source>
</reference>
<evidence type="ECO:0000313" key="2">
    <source>
        <dbReference type="Proteomes" id="UP000232323"/>
    </source>
</evidence>
<protein>
    <submittedName>
        <fullName evidence="1">Uncharacterized protein</fullName>
    </submittedName>
</protein>
<name>A0A250X5N3_9CHLO</name>
<dbReference type="OrthoDB" id="73141at2759"/>
<dbReference type="AlphaFoldDB" id="A0A250X5N3"/>
<accession>A0A250X5N3</accession>
<sequence>MTLKDLQHAPGSFDVRDVSSLPKVTGPVYLNVVEGTYQSDAESSVLLRDIGGSLALHEITRIFYIKMFQDSHLNKFVLNQEDPHACTLVSNKHPTSVEGSLFIQFIGHFIRIYELSAVRYAKESCQWSASTSNLESYHASAGNIMVDLWSPNEVTTYLAAGASAASAATDAKQA</sequence>
<dbReference type="EMBL" id="BEGY01000032">
    <property type="protein sequence ID" value="GAX78383.1"/>
    <property type="molecule type" value="Genomic_DNA"/>
</dbReference>